<reference evidence="3 4" key="1">
    <citation type="journal article" date="2015" name="Nature">
        <title>rRNA introns, odd ribosomes, and small enigmatic genomes across a large radiation of phyla.</title>
        <authorList>
            <person name="Brown C.T."/>
            <person name="Hug L.A."/>
            <person name="Thomas B.C."/>
            <person name="Sharon I."/>
            <person name="Castelle C.J."/>
            <person name="Singh A."/>
            <person name="Wilkins M.J."/>
            <person name="Williams K.H."/>
            <person name="Banfield J.F."/>
        </authorList>
    </citation>
    <scope>NUCLEOTIDE SEQUENCE [LARGE SCALE GENOMIC DNA]</scope>
</reference>
<dbReference type="PANTHER" id="PTHR30308:SF2">
    <property type="entry name" value="SSRA-BINDING PROTEIN"/>
    <property type="match status" value="1"/>
</dbReference>
<organism evidence="3 4">
    <name type="scientific">Candidatus Shapirobacteria bacterium GW2011_GWE2_38_30</name>
    <dbReference type="NCBI Taxonomy" id="1618490"/>
    <lineage>
        <taxon>Bacteria</taxon>
        <taxon>Candidatus Shapironibacteriota</taxon>
    </lineage>
</organism>
<dbReference type="GO" id="GO:0070930">
    <property type="term" value="P:trans-translation-dependent protein tagging"/>
    <property type="evidence" value="ECO:0007669"/>
    <property type="project" value="TreeGrafter"/>
</dbReference>
<dbReference type="STRING" id="1618490.US90_C0001G0077"/>
<keyword evidence="1" id="KW-0963">Cytoplasm</keyword>
<dbReference type="PANTHER" id="PTHR30308">
    <property type="entry name" value="TMRNA-BINDING COMPONENT OF TRANS-TRANSLATION TAGGING COMPLEX"/>
    <property type="match status" value="1"/>
</dbReference>
<dbReference type="SUPFAM" id="SSF74982">
    <property type="entry name" value="Small protein B (SmpB)"/>
    <property type="match status" value="1"/>
</dbReference>
<dbReference type="Gene3D" id="2.40.280.10">
    <property type="match status" value="1"/>
</dbReference>
<protein>
    <submittedName>
        <fullName evidence="3">SsrA-binding protein</fullName>
    </submittedName>
</protein>
<accession>A0A0G0N3P9</accession>
<dbReference type="InterPro" id="IPR000037">
    <property type="entry name" value="SsrA-bd_prot"/>
</dbReference>
<proteinExistence type="predicted"/>
<evidence type="ECO:0000313" key="3">
    <source>
        <dbReference type="EMBL" id="KKQ71746.1"/>
    </source>
</evidence>
<keyword evidence="2" id="KW-0694">RNA-binding</keyword>
<comment type="caution">
    <text evidence="3">The sequence shown here is derived from an EMBL/GenBank/DDBJ whole genome shotgun (WGS) entry which is preliminary data.</text>
</comment>
<sequence length="135" mass="15869">MRYFNRDSRDYHFEETMEAGIVLTGSDAKSLRTQGASFNGAKIDLIGNRPVLINLTIEPYKYAQNQQIDKTATRPLLLSQKQIAKLISYRRQKYMIVPVVIYTRGQWIKVEIGIGRKIRKYEKRAKIREKEEKKF</sequence>
<dbReference type="GO" id="GO:0003723">
    <property type="term" value="F:RNA binding"/>
    <property type="evidence" value="ECO:0007669"/>
    <property type="project" value="UniProtKB-KW"/>
</dbReference>
<dbReference type="AlphaFoldDB" id="A0A0G0N3P9"/>
<evidence type="ECO:0000256" key="1">
    <source>
        <dbReference type="ARBA" id="ARBA00022490"/>
    </source>
</evidence>
<dbReference type="Proteomes" id="UP000034406">
    <property type="component" value="Unassembled WGS sequence"/>
</dbReference>
<evidence type="ECO:0000256" key="2">
    <source>
        <dbReference type="ARBA" id="ARBA00022884"/>
    </source>
</evidence>
<name>A0A0G0N3P9_9BACT</name>
<dbReference type="EMBL" id="LBUT01000001">
    <property type="protein sequence ID" value="KKQ71746.1"/>
    <property type="molecule type" value="Genomic_DNA"/>
</dbReference>
<gene>
    <name evidence="3" type="ORF">US90_C0001G0077</name>
</gene>
<dbReference type="GO" id="GO:0005829">
    <property type="term" value="C:cytosol"/>
    <property type="evidence" value="ECO:0007669"/>
    <property type="project" value="TreeGrafter"/>
</dbReference>
<dbReference type="Pfam" id="PF01668">
    <property type="entry name" value="SmpB"/>
    <property type="match status" value="1"/>
</dbReference>
<dbReference type="InterPro" id="IPR023620">
    <property type="entry name" value="SmpB"/>
</dbReference>
<evidence type="ECO:0000313" key="4">
    <source>
        <dbReference type="Proteomes" id="UP000034406"/>
    </source>
</evidence>